<gene>
    <name evidence="1" type="ORF">IC610_15915</name>
</gene>
<keyword evidence="2" id="KW-1185">Reference proteome</keyword>
<reference evidence="1 2" key="1">
    <citation type="submission" date="2020-09" db="EMBL/GenBank/DDBJ databases">
        <title>Genome seq and assembly of Chryseobacterium sp.</title>
        <authorList>
            <person name="Chhetri G."/>
        </authorList>
    </citation>
    <scope>NUCLEOTIDE SEQUENCE [LARGE SCALE GENOMIC DNA]</scope>
    <source>
        <strain evidence="1 2">GCR10</strain>
    </source>
</reference>
<evidence type="ECO:0008006" key="3">
    <source>
        <dbReference type="Google" id="ProtNLM"/>
    </source>
</evidence>
<evidence type="ECO:0000313" key="2">
    <source>
        <dbReference type="Proteomes" id="UP000637299"/>
    </source>
</evidence>
<proteinExistence type="predicted"/>
<accession>A0ABR8ZF36</accession>
<dbReference type="EMBL" id="JACYFS010000006">
    <property type="protein sequence ID" value="MBD8083898.1"/>
    <property type="molecule type" value="Genomic_DNA"/>
</dbReference>
<name>A0ABR8ZF36_9FLAO</name>
<dbReference type="RefSeq" id="WP_191737732.1">
    <property type="nucleotide sequence ID" value="NZ_JACYFS010000006.1"/>
</dbReference>
<sequence>MKKLFTLFICLLTASIYSQEQKPVLRDGYGIYFGAGTLITGSDMKTNNNMGNLTTFKVGGFVPLFDFGSRNTFGLNAGVTYFTGNRDYGLGAYQPYNITGQTGLPNIAAKGSGSPRQAGFKTEAGAQANLNFGRYTLSPVLNLAYINLKQKEFSVVQSSAVNGQNYDYDLYRQAENKTSGIGAVAGISHRYRFGRDWRFSIYAETHYHFGPSITTESSAILPSGVANAQGNYNLNQINSATRTVQTKNTKFNAFGASIGFGIELGGRSTSRIKQPIIDKWHNPRTGLIPQRQHSRIFCYDGKKQVNYYDFKGDLMHIVLSSELCDMNTWPIAGVEGDLHVVTNSPTKNWNGFLENLFATPKDYQVIPSVEGFVKKLNKNTDLNTSIVEDKGEKYLKIVKWDGKESQTVFSPIVDDSPVGILLGYKYSCRGNCKTGCGINNGHCVPCNNLLGSYCNVVKQGDYSFYLEYPAIWIDSFAVDTETPYGNTKNPKLNDFIKSLFPMNYKITDLGVITENSNKYLSVIVSDGKKQMVLLNKIIGEKTTSGWIGYYNANLPLNTKSNNLLSEFSKLKKDDHNYSGHVMLLKTD</sequence>
<evidence type="ECO:0000313" key="1">
    <source>
        <dbReference type="EMBL" id="MBD8083898.1"/>
    </source>
</evidence>
<dbReference type="Proteomes" id="UP000637299">
    <property type="component" value="Unassembled WGS sequence"/>
</dbReference>
<organism evidence="1 2">
    <name type="scientific">Chryseobacterium caseinilyticum</name>
    <dbReference type="NCBI Taxonomy" id="2771428"/>
    <lineage>
        <taxon>Bacteria</taxon>
        <taxon>Pseudomonadati</taxon>
        <taxon>Bacteroidota</taxon>
        <taxon>Flavobacteriia</taxon>
        <taxon>Flavobacteriales</taxon>
        <taxon>Weeksellaceae</taxon>
        <taxon>Chryseobacterium group</taxon>
        <taxon>Chryseobacterium</taxon>
    </lineage>
</organism>
<comment type="caution">
    <text evidence="1">The sequence shown here is derived from an EMBL/GenBank/DDBJ whole genome shotgun (WGS) entry which is preliminary data.</text>
</comment>
<protein>
    <recommendedName>
        <fullName evidence="3">Outer membrane protein beta-barrel domain-containing protein</fullName>
    </recommendedName>
</protein>